<feature type="compositionally biased region" description="Basic residues" evidence="1">
    <location>
        <begin position="374"/>
        <end position="383"/>
    </location>
</feature>
<feature type="region of interest" description="Disordered" evidence="1">
    <location>
        <begin position="974"/>
        <end position="1008"/>
    </location>
</feature>
<feature type="transmembrane region" description="Helical" evidence="2">
    <location>
        <begin position="31"/>
        <end position="49"/>
    </location>
</feature>
<feature type="region of interest" description="Disordered" evidence="1">
    <location>
        <begin position="131"/>
        <end position="165"/>
    </location>
</feature>
<feature type="region of interest" description="Disordered" evidence="1">
    <location>
        <begin position="374"/>
        <end position="393"/>
    </location>
</feature>
<comment type="caution">
    <text evidence="3">The sequence shown here is derived from an EMBL/GenBank/DDBJ whole genome shotgun (WGS) entry which is preliminary data.</text>
</comment>
<evidence type="ECO:0000256" key="1">
    <source>
        <dbReference type="SAM" id="MobiDB-lite"/>
    </source>
</evidence>
<name>A0ABR0B920_9CRUS</name>
<dbReference type="Proteomes" id="UP001234178">
    <property type="component" value="Unassembled WGS sequence"/>
</dbReference>
<feature type="compositionally biased region" description="Basic and acidic residues" evidence="1">
    <location>
        <begin position="872"/>
        <end position="893"/>
    </location>
</feature>
<feature type="region of interest" description="Disordered" evidence="1">
    <location>
        <begin position="453"/>
        <end position="473"/>
    </location>
</feature>
<feature type="region of interest" description="Disordered" evidence="1">
    <location>
        <begin position="224"/>
        <end position="245"/>
    </location>
</feature>
<protein>
    <submittedName>
        <fullName evidence="3">Uncharacterized protein</fullName>
    </submittedName>
</protein>
<feature type="region of interest" description="Disordered" evidence="1">
    <location>
        <begin position="267"/>
        <end position="360"/>
    </location>
</feature>
<evidence type="ECO:0000313" key="3">
    <source>
        <dbReference type="EMBL" id="KAK4045079.1"/>
    </source>
</evidence>
<sequence>MDRLKQPRGLIRYDSLNGLAGRAKRVLRPRLALYAVAAVALVTATTFATRRHHSFEANLLRNTGTPYFSDGKDVINGFEVHLVNKGATATDYTVAGDDPRFTFVVPVATPHLEGGADVRVPVMLPGRSCPLRRASWAPPPGSRSDDRDRAGGGRGPPRPLLGPPLRRHVWPAPVWPPRRTPGNLRNFLIKPASRPRRERGAPRRLRYVRRSRWHVWRLRPGSVRNGKTEAGAAPIGRTRPRRLGGEACGLHRSTRPLRAGVDAALSRRPAARWTASANGRPQRPAPRLRGGAPVGDGPVCRRLGGDPRGDRRRRPHWRRARPPRVRRGDAPGPPRGRLTHRNRCTFSSEGGEFPVARHPRCRPRPLRRRLRRSRLRPPRRLLRQRQGGERHRRREYALTTPNCAKERLNESRGRSPNRGELCPFPLPLRCLPQPLRRPLLRCAPRRRLHRAPGRFRAARSPGGALPGHHRPPESLMFLALSPARARTGRRGTKPALQAGASRSRGRPSGSCPQFCRRRKRKIKAGNRLFREGEGEMNLPFVERPRACRKRDRKRCADLLERQRPVDAVGLPAGRKPDLDPADTVGTGVGSRRLRASPVLQPAKEPPSGQRRGRPRHGQLSEAPLLRVRGDVVKGAVEVALEGTPFRVERTFFQRLPIEGPNEAPPAAVRRRGDAQELAQRRYQIDGRHMGLYDLRLLPRHKDEDRDADRLLKVASRVVEPDLALFEANPAFHRGSLAISQWHGRLSPPPPCSRVRGRRAYRSRSSSALSPETRGSDRSDRGGIVIDEGEKPRVFVGANPGVGVSRDRVGVFRPVAVIDEPFEPHVEADRRVTGHEEVVHEAGGKHAMATKRRPEEGIRLCVHRTDLIRVGHPPRRVDAEGRGRGAGEHADGPRPRPRSRRIRVDKPRRARAEAVEMLHKSGHFRESSLKRLRRCLRDRRVFRVVVKAGKDVRSERVDDDPEDIVPGLRGALDEERRVPQTAAGTPGERFSGAISLPPASPPPPASPRSFATKLVRSSRVADFPPNAARSTAMSCQPRPVFPPKVTSWTTFSASPFTVTRT</sequence>
<evidence type="ECO:0000256" key="2">
    <source>
        <dbReference type="SAM" id="Phobius"/>
    </source>
</evidence>
<keyword evidence="2" id="KW-1133">Transmembrane helix</keyword>
<feature type="compositionally biased region" description="Low complexity" evidence="1">
    <location>
        <begin position="498"/>
        <end position="510"/>
    </location>
</feature>
<reference evidence="3 4" key="1">
    <citation type="journal article" date="2023" name="Nucleic Acids Res.">
        <title>The hologenome of Daphnia magna reveals possible DNA methylation and microbiome-mediated evolution of the host genome.</title>
        <authorList>
            <person name="Chaturvedi A."/>
            <person name="Li X."/>
            <person name="Dhandapani V."/>
            <person name="Marshall H."/>
            <person name="Kissane S."/>
            <person name="Cuenca-Cambronero M."/>
            <person name="Asole G."/>
            <person name="Calvet F."/>
            <person name="Ruiz-Romero M."/>
            <person name="Marangio P."/>
            <person name="Guigo R."/>
            <person name="Rago D."/>
            <person name="Mirbahai L."/>
            <person name="Eastwood N."/>
            <person name="Colbourne J.K."/>
            <person name="Zhou J."/>
            <person name="Mallon E."/>
            <person name="Orsini L."/>
        </authorList>
    </citation>
    <scope>NUCLEOTIDE SEQUENCE [LARGE SCALE GENOMIC DNA]</scope>
    <source>
        <strain evidence="3">LRV0_1</strain>
    </source>
</reference>
<keyword evidence="4" id="KW-1185">Reference proteome</keyword>
<dbReference type="EMBL" id="JAOYFB010000041">
    <property type="protein sequence ID" value="KAK4045079.1"/>
    <property type="molecule type" value="Genomic_DNA"/>
</dbReference>
<feature type="region of interest" description="Disordered" evidence="1">
    <location>
        <begin position="567"/>
        <end position="622"/>
    </location>
</feature>
<keyword evidence="2" id="KW-0472">Membrane</keyword>
<keyword evidence="2" id="KW-0812">Transmembrane</keyword>
<accession>A0ABR0B920</accession>
<proteinExistence type="predicted"/>
<feature type="region of interest" description="Disordered" evidence="1">
    <location>
        <begin position="741"/>
        <end position="785"/>
    </location>
</feature>
<feature type="compositionally biased region" description="Basic residues" evidence="1">
    <location>
        <begin position="310"/>
        <end position="325"/>
    </location>
</feature>
<feature type="region of interest" description="Disordered" evidence="1">
    <location>
        <begin position="485"/>
        <end position="514"/>
    </location>
</feature>
<evidence type="ECO:0000313" key="4">
    <source>
        <dbReference type="Proteomes" id="UP001234178"/>
    </source>
</evidence>
<organism evidence="3 4">
    <name type="scientific">Daphnia magna</name>
    <dbReference type="NCBI Taxonomy" id="35525"/>
    <lineage>
        <taxon>Eukaryota</taxon>
        <taxon>Metazoa</taxon>
        <taxon>Ecdysozoa</taxon>
        <taxon>Arthropoda</taxon>
        <taxon>Crustacea</taxon>
        <taxon>Branchiopoda</taxon>
        <taxon>Diplostraca</taxon>
        <taxon>Cladocera</taxon>
        <taxon>Anomopoda</taxon>
        <taxon>Daphniidae</taxon>
        <taxon>Daphnia</taxon>
    </lineage>
</organism>
<gene>
    <name evidence="3" type="ORF">OUZ56_032487</name>
</gene>
<feature type="region of interest" description="Disordered" evidence="1">
    <location>
        <begin position="872"/>
        <end position="908"/>
    </location>
</feature>